<accession>A0A9Q3JIC5</accession>
<proteinExistence type="predicted"/>
<reference evidence="1" key="1">
    <citation type="submission" date="2021-03" db="EMBL/GenBank/DDBJ databases">
        <title>Draft genome sequence of rust myrtle Austropuccinia psidii MF-1, a brazilian biotype.</title>
        <authorList>
            <person name="Quecine M.C."/>
            <person name="Pachon D.M.R."/>
            <person name="Bonatelli M.L."/>
            <person name="Correr F.H."/>
            <person name="Franceschini L.M."/>
            <person name="Leite T.F."/>
            <person name="Margarido G.R.A."/>
            <person name="Almeida C.A."/>
            <person name="Ferrarezi J.A."/>
            <person name="Labate C.A."/>
        </authorList>
    </citation>
    <scope>NUCLEOTIDE SEQUENCE</scope>
    <source>
        <strain evidence="1">MF-1</strain>
    </source>
</reference>
<evidence type="ECO:0000313" key="1">
    <source>
        <dbReference type="EMBL" id="MBW0562649.1"/>
    </source>
</evidence>
<sequence>MPFKKKGKEHKREIAGKHQGEEGKCEWLAYSQRIYMLQHLCGTLIGPHGTTLALVGLDCSMSCGNQQASQRCVPNKAPWALGTILDSKDLGFKWQEAVSDILSASKKSDPSTARE</sequence>
<dbReference type="Proteomes" id="UP000765509">
    <property type="component" value="Unassembled WGS sequence"/>
</dbReference>
<organism evidence="1 2">
    <name type="scientific">Austropuccinia psidii MF-1</name>
    <dbReference type="NCBI Taxonomy" id="1389203"/>
    <lineage>
        <taxon>Eukaryota</taxon>
        <taxon>Fungi</taxon>
        <taxon>Dikarya</taxon>
        <taxon>Basidiomycota</taxon>
        <taxon>Pucciniomycotina</taxon>
        <taxon>Pucciniomycetes</taxon>
        <taxon>Pucciniales</taxon>
        <taxon>Sphaerophragmiaceae</taxon>
        <taxon>Austropuccinia</taxon>
    </lineage>
</organism>
<dbReference type="AlphaFoldDB" id="A0A9Q3JIC5"/>
<comment type="caution">
    <text evidence="1">The sequence shown here is derived from an EMBL/GenBank/DDBJ whole genome shotgun (WGS) entry which is preliminary data.</text>
</comment>
<keyword evidence="2" id="KW-1185">Reference proteome</keyword>
<dbReference type="EMBL" id="AVOT02072928">
    <property type="protein sequence ID" value="MBW0562649.1"/>
    <property type="molecule type" value="Genomic_DNA"/>
</dbReference>
<gene>
    <name evidence="1" type="ORF">O181_102364</name>
</gene>
<name>A0A9Q3JIC5_9BASI</name>
<evidence type="ECO:0000313" key="2">
    <source>
        <dbReference type="Proteomes" id="UP000765509"/>
    </source>
</evidence>
<protein>
    <submittedName>
        <fullName evidence="1">Uncharacterized protein</fullName>
    </submittedName>
</protein>